<accession>A0A3B1DFR9</accession>
<evidence type="ECO:0000259" key="2">
    <source>
        <dbReference type="Pfam" id="PF03781"/>
    </source>
</evidence>
<dbReference type="SUPFAM" id="SSF56436">
    <property type="entry name" value="C-type lectin-like"/>
    <property type="match status" value="1"/>
</dbReference>
<feature type="domain" description="Sulfatase-modifying factor enzyme-like" evidence="2">
    <location>
        <begin position="239"/>
        <end position="362"/>
    </location>
</feature>
<dbReference type="InterPro" id="IPR016187">
    <property type="entry name" value="CTDL_fold"/>
</dbReference>
<dbReference type="InterPro" id="IPR042095">
    <property type="entry name" value="SUMF_sf"/>
</dbReference>
<reference evidence="3" key="1">
    <citation type="submission" date="2018-06" db="EMBL/GenBank/DDBJ databases">
        <authorList>
            <person name="Zhirakovskaya E."/>
        </authorList>
    </citation>
    <scope>NUCLEOTIDE SEQUENCE</scope>
</reference>
<name>A0A3B1DFR9_9ZZZZ</name>
<evidence type="ECO:0000256" key="1">
    <source>
        <dbReference type="SAM" id="MobiDB-lite"/>
    </source>
</evidence>
<dbReference type="InterPro" id="IPR005532">
    <property type="entry name" value="SUMF_dom"/>
</dbReference>
<evidence type="ECO:0000313" key="3">
    <source>
        <dbReference type="EMBL" id="VAX34884.1"/>
    </source>
</evidence>
<protein>
    <recommendedName>
        <fullName evidence="2">Sulfatase-modifying factor enzyme-like domain-containing protein</fullName>
    </recommendedName>
</protein>
<proteinExistence type="predicted"/>
<dbReference type="Pfam" id="PF03781">
    <property type="entry name" value="FGE-sulfatase"/>
    <property type="match status" value="1"/>
</dbReference>
<dbReference type="Gene3D" id="3.90.1580.10">
    <property type="entry name" value="paralog of FGE (formylglycine-generating enzyme)"/>
    <property type="match status" value="1"/>
</dbReference>
<gene>
    <name evidence="3" type="ORF">MNBD_UNCLBAC01-1523</name>
</gene>
<sequence>MKIKNKFLKIILMFSFLIISKDVFANNLSITNFAVYSTDIASNQITFTSDVSWNNAWRNTINYDAVWVFMKYSTDAGVTWKHASMSTSGTNPDGFNIPSNFEIIVPSDKKGFFLQKTDLNSGDVTSTGLRFIWDYGQDGLSDITAMAANTVNKIFGVEMVYIPQGAFYAGDGASSSGFRFKQGSADDDPWYIQNENAITTTSGAGDGYYYQNTGASGENATNSVFLIPSSFPKGYQASYVMKYELTEGQWVSFFNTLSSLAKSNRDITGVSQGAKNSDGIVNRNTVSWDSSNMFSDASSSRVDRPVSYISWPDLLAYADWAALRPITEFEYEKAARGKDVTSVVDEYAWGTTSSNVVGASEITPDSDENGTEKISDGAANLNRNTLSWSSGDGRSGGVAEAQKGPLRAGIFATNATTRISSGAGYYGNMELSGNLHEMIVTVGRAQGRQFLGTHGDGSLATLSGYEGNATNIDWPGINTTDSSRGVTGTVGSGYRGGDFQSTSLRYFQISTRTYAAKDPDSEGYAQRYDATLGIFQGGRLGRSTP</sequence>
<dbReference type="EMBL" id="UOGJ01000014">
    <property type="protein sequence ID" value="VAX34884.1"/>
    <property type="molecule type" value="Genomic_DNA"/>
</dbReference>
<organism evidence="3">
    <name type="scientific">hydrothermal vent metagenome</name>
    <dbReference type="NCBI Taxonomy" id="652676"/>
    <lineage>
        <taxon>unclassified sequences</taxon>
        <taxon>metagenomes</taxon>
        <taxon>ecological metagenomes</taxon>
    </lineage>
</organism>
<dbReference type="AlphaFoldDB" id="A0A3B1DFR9"/>
<feature type="region of interest" description="Disordered" evidence="1">
    <location>
        <begin position="359"/>
        <end position="378"/>
    </location>
</feature>